<evidence type="ECO:0000256" key="4">
    <source>
        <dbReference type="ARBA" id="ARBA00023170"/>
    </source>
</evidence>
<keyword evidence="2" id="KW-0805">Transcription regulation</keyword>
<reference evidence="7" key="1">
    <citation type="submission" date="2022-10" db="EMBL/GenBank/DDBJ databases">
        <title>Genome assembly of Pristionchus species.</title>
        <authorList>
            <person name="Yoshida K."/>
            <person name="Sommer R.J."/>
        </authorList>
    </citation>
    <scope>NUCLEOTIDE SEQUENCE [LARGE SCALE GENOMIC DNA]</scope>
    <source>
        <strain evidence="7">RS5460</strain>
    </source>
</reference>
<dbReference type="Gene3D" id="1.10.565.10">
    <property type="entry name" value="Retinoid X Receptor"/>
    <property type="match status" value="1"/>
</dbReference>
<comment type="caution">
    <text evidence="6">The sequence shown here is derived from an EMBL/GenBank/DDBJ whole genome shotgun (WGS) entry which is preliminary data.</text>
</comment>
<comment type="similarity">
    <text evidence="1">Belongs to the nuclear hormone receptor family.</text>
</comment>
<dbReference type="Proteomes" id="UP001328107">
    <property type="component" value="Unassembled WGS sequence"/>
</dbReference>
<evidence type="ECO:0000256" key="2">
    <source>
        <dbReference type="ARBA" id="ARBA00023015"/>
    </source>
</evidence>
<dbReference type="AlphaFoldDB" id="A0AAN5CIZ3"/>
<feature type="non-terminal residue" evidence="6">
    <location>
        <position position="1"/>
    </location>
</feature>
<evidence type="ECO:0000259" key="5">
    <source>
        <dbReference type="PROSITE" id="PS51843"/>
    </source>
</evidence>
<dbReference type="PANTHER" id="PTHR45886">
    <property type="entry name" value="NUCLEAR HORMONE RECEPTOR FAMILY-RELATED-RELATED"/>
    <property type="match status" value="1"/>
</dbReference>
<dbReference type="SUPFAM" id="SSF48508">
    <property type="entry name" value="Nuclear receptor ligand-binding domain"/>
    <property type="match status" value="1"/>
</dbReference>
<evidence type="ECO:0000256" key="1">
    <source>
        <dbReference type="ARBA" id="ARBA00005993"/>
    </source>
</evidence>
<protein>
    <recommendedName>
        <fullName evidence="5">NR LBD domain-containing protein</fullName>
    </recommendedName>
</protein>
<keyword evidence="3" id="KW-0804">Transcription</keyword>
<accession>A0AAN5CIZ3</accession>
<dbReference type="PROSITE" id="PS51843">
    <property type="entry name" value="NR_LBD"/>
    <property type="match status" value="1"/>
</dbReference>
<evidence type="ECO:0000313" key="7">
    <source>
        <dbReference type="Proteomes" id="UP001328107"/>
    </source>
</evidence>
<dbReference type="InterPro" id="IPR000536">
    <property type="entry name" value="Nucl_hrmn_rcpt_lig-bd"/>
</dbReference>
<organism evidence="6 7">
    <name type="scientific">Pristionchus mayeri</name>
    <dbReference type="NCBI Taxonomy" id="1317129"/>
    <lineage>
        <taxon>Eukaryota</taxon>
        <taxon>Metazoa</taxon>
        <taxon>Ecdysozoa</taxon>
        <taxon>Nematoda</taxon>
        <taxon>Chromadorea</taxon>
        <taxon>Rhabditida</taxon>
        <taxon>Rhabditina</taxon>
        <taxon>Diplogasteromorpha</taxon>
        <taxon>Diplogasteroidea</taxon>
        <taxon>Neodiplogasteridae</taxon>
        <taxon>Pristionchus</taxon>
    </lineage>
</organism>
<proteinExistence type="inferred from homology"/>
<sequence>IDKKEYVLLKALVVCNPAIEGLSTSHKTELEKEQLKYSKSLLSYVIWRRGHQDGPLAYIEIMSLIDFLTHLMKNHKNFHILREAMNPKTGQPKTLLNDIYEY</sequence>
<feature type="domain" description="NR LBD" evidence="5">
    <location>
        <begin position="1"/>
        <end position="101"/>
    </location>
</feature>
<dbReference type="EMBL" id="BTRK01000004">
    <property type="protein sequence ID" value="GMR45279.1"/>
    <property type="molecule type" value="Genomic_DNA"/>
</dbReference>
<evidence type="ECO:0000256" key="3">
    <source>
        <dbReference type="ARBA" id="ARBA00023163"/>
    </source>
</evidence>
<evidence type="ECO:0000313" key="6">
    <source>
        <dbReference type="EMBL" id="GMR45279.1"/>
    </source>
</evidence>
<dbReference type="PANTHER" id="PTHR45886:SF18">
    <property type="entry name" value="NR LBD DOMAIN-CONTAINING PROTEIN-RELATED"/>
    <property type="match status" value="1"/>
</dbReference>
<keyword evidence="7" id="KW-1185">Reference proteome</keyword>
<dbReference type="InterPro" id="IPR035500">
    <property type="entry name" value="NHR-like_dom_sf"/>
</dbReference>
<keyword evidence="4" id="KW-0675">Receptor</keyword>
<name>A0AAN5CIZ3_9BILA</name>
<gene>
    <name evidence="6" type="ORF">PMAYCL1PPCAC_15474</name>
</gene>